<accession>A0A9I9EEE5</accession>
<dbReference type="AlphaFoldDB" id="A0A9I9EEE5"/>
<evidence type="ECO:0000313" key="1">
    <source>
        <dbReference type="EnsemblPlants" id="MELO3C032360.2.1"/>
    </source>
</evidence>
<dbReference type="EnsemblPlants" id="MELO3C032360.2.1">
    <property type="protein sequence ID" value="MELO3C032360.2.1"/>
    <property type="gene ID" value="MELO3C032360.2"/>
</dbReference>
<dbReference type="Gramene" id="MELO3C032360.2.1">
    <property type="protein sequence ID" value="MELO3C032360.2.1"/>
    <property type="gene ID" value="MELO3C032360.2"/>
</dbReference>
<name>A0A9I9EEE5_CUCME</name>
<reference evidence="1" key="1">
    <citation type="submission" date="2023-03" db="UniProtKB">
        <authorList>
            <consortium name="EnsemblPlants"/>
        </authorList>
    </citation>
    <scope>IDENTIFICATION</scope>
</reference>
<proteinExistence type="predicted"/>
<sequence>RESGQVPLPLYFCGGSGGKAEGFGTPSSYCQPFRSLLEQGKH</sequence>
<protein>
    <submittedName>
        <fullName evidence="1">Uncharacterized protein</fullName>
    </submittedName>
</protein>
<organism evidence="1">
    <name type="scientific">Cucumis melo</name>
    <name type="common">Muskmelon</name>
    <dbReference type="NCBI Taxonomy" id="3656"/>
    <lineage>
        <taxon>Eukaryota</taxon>
        <taxon>Viridiplantae</taxon>
        <taxon>Streptophyta</taxon>
        <taxon>Embryophyta</taxon>
        <taxon>Tracheophyta</taxon>
        <taxon>Spermatophyta</taxon>
        <taxon>Magnoliopsida</taxon>
        <taxon>eudicotyledons</taxon>
        <taxon>Gunneridae</taxon>
        <taxon>Pentapetalae</taxon>
        <taxon>rosids</taxon>
        <taxon>fabids</taxon>
        <taxon>Cucurbitales</taxon>
        <taxon>Cucurbitaceae</taxon>
        <taxon>Benincaseae</taxon>
        <taxon>Cucumis</taxon>
    </lineage>
</organism>